<keyword evidence="2 7" id="KW-0812">Transmembrane</keyword>
<dbReference type="EMBL" id="MVGT01003118">
    <property type="protein sequence ID" value="OVA05328.1"/>
    <property type="molecule type" value="Genomic_DNA"/>
</dbReference>
<gene>
    <name evidence="9" type="ORF">BVC80_441g78</name>
</gene>
<evidence type="ECO:0000313" key="9">
    <source>
        <dbReference type="EMBL" id="OVA05328.1"/>
    </source>
</evidence>
<evidence type="ECO:0000256" key="1">
    <source>
        <dbReference type="ARBA" id="ARBA00004141"/>
    </source>
</evidence>
<evidence type="ECO:0000256" key="5">
    <source>
        <dbReference type="ARBA" id="ARBA00023043"/>
    </source>
</evidence>
<feature type="transmembrane region" description="Helical" evidence="7">
    <location>
        <begin position="138"/>
        <end position="161"/>
    </location>
</feature>
<evidence type="ECO:0000256" key="7">
    <source>
        <dbReference type="SAM" id="Phobius"/>
    </source>
</evidence>
<keyword evidence="3" id="KW-0677">Repeat</keyword>
<feature type="domain" description="PGG" evidence="8">
    <location>
        <begin position="22"/>
        <end position="131"/>
    </location>
</feature>
<dbReference type="Proteomes" id="UP000195402">
    <property type="component" value="Unassembled WGS sequence"/>
</dbReference>
<dbReference type="OrthoDB" id="10040922at2759"/>
<comment type="subcellular location">
    <subcellularLocation>
        <location evidence="1">Membrane</location>
        <topology evidence="1">Multi-pass membrane protein</topology>
    </subcellularLocation>
</comment>
<dbReference type="AlphaFoldDB" id="A0A200Q4D0"/>
<reference evidence="9 10" key="1">
    <citation type="journal article" date="2017" name="Mol. Plant">
        <title>The Genome of Medicinal Plant Macleaya cordata Provides New Insights into Benzylisoquinoline Alkaloids Metabolism.</title>
        <authorList>
            <person name="Liu X."/>
            <person name="Liu Y."/>
            <person name="Huang P."/>
            <person name="Ma Y."/>
            <person name="Qing Z."/>
            <person name="Tang Q."/>
            <person name="Cao H."/>
            <person name="Cheng P."/>
            <person name="Zheng Y."/>
            <person name="Yuan Z."/>
            <person name="Zhou Y."/>
            <person name="Liu J."/>
            <person name="Tang Z."/>
            <person name="Zhuo Y."/>
            <person name="Zhang Y."/>
            <person name="Yu L."/>
            <person name="Huang J."/>
            <person name="Yang P."/>
            <person name="Peng Q."/>
            <person name="Zhang J."/>
            <person name="Jiang W."/>
            <person name="Zhang Z."/>
            <person name="Lin K."/>
            <person name="Ro D.K."/>
            <person name="Chen X."/>
            <person name="Xiong X."/>
            <person name="Shang Y."/>
            <person name="Huang S."/>
            <person name="Zeng J."/>
        </authorList>
    </citation>
    <scope>NUCLEOTIDE SEQUENCE [LARGE SCALE GENOMIC DNA]</scope>
    <source>
        <strain evidence="10">cv. BLH2017</strain>
        <tissue evidence="9">Root</tissue>
    </source>
</reference>
<sequence>MAGMKPNDYAKYAKETLDLIERVNANHMVVAALVATVTFAAGFTLPGGYNSDGPNKGMAVLKVKPAFMVFIVFDTIAMLLSTFALFIIFWSNFIRNDRQAKLETLTLVTLFCTISAIVAMVIAFVTGTYVVLSDSPGLAIPLCILGCSFFPLCVFLVRTIFKWESARK</sequence>
<keyword evidence="4 7" id="KW-1133">Transmembrane helix</keyword>
<evidence type="ECO:0000259" key="8">
    <source>
        <dbReference type="Pfam" id="PF13962"/>
    </source>
</evidence>
<accession>A0A200Q4D0</accession>
<evidence type="ECO:0000256" key="6">
    <source>
        <dbReference type="ARBA" id="ARBA00023136"/>
    </source>
</evidence>
<dbReference type="InParanoid" id="A0A200Q4D0"/>
<proteinExistence type="predicted"/>
<dbReference type="GO" id="GO:0005886">
    <property type="term" value="C:plasma membrane"/>
    <property type="evidence" value="ECO:0007669"/>
    <property type="project" value="TreeGrafter"/>
</dbReference>
<protein>
    <submittedName>
        <fullName evidence="9">PGG domain</fullName>
    </submittedName>
</protein>
<keyword evidence="5" id="KW-0040">ANK repeat</keyword>
<evidence type="ECO:0000256" key="4">
    <source>
        <dbReference type="ARBA" id="ARBA00022989"/>
    </source>
</evidence>
<dbReference type="Pfam" id="PF13962">
    <property type="entry name" value="PGG"/>
    <property type="match status" value="1"/>
</dbReference>
<dbReference type="PANTHER" id="PTHR24186">
    <property type="entry name" value="PROTEIN PHOSPHATASE 1 REGULATORY SUBUNIT"/>
    <property type="match status" value="1"/>
</dbReference>
<organism evidence="9 10">
    <name type="scientific">Macleaya cordata</name>
    <name type="common">Five-seeded plume-poppy</name>
    <name type="synonym">Bocconia cordata</name>
    <dbReference type="NCBI Taxonomy" id="56857"/>
    <lineage>
        <taxon>Eukaryota</taxon>
        <taxon>Viridiplantae</taxon>
        <taxon>Streptophyta</taxon>
        <taxon>Embryophyta</taxon>
        <taxon>Tracheophyta</taxon>
        <taxon>Spermatophyta</taxon>
        <taxon>Magnoliopsida</taxon>
        <taxon>Ranunculales</taxon>
        <taxon>Papaveraceae</taxon>
        <taxon>Papaveroideae</taxon>
        <taxon>Macleaya</taxon>
    </lineage>
</organism>
<keyword evidence="10" id="KW-1185">Reference proteome</keyword>
<name>A0A200Q4D0_MACCD</name>
<evidence type="ECO:0000256" key="2">
    <source>
        <dbReference type="ARBA" id="ARBA00022692"/>
    </source>
</evidence>
<dbReference type="InterPro" id="IPR026961">
    <property type="entry name" value="PGG_dom"/>
</dbReference>
<evidence type="ECO:0000256" key="3">
    <source>
        <dbReference type="ARBA" id="ARBA00022737"/>
    </source>
</evidence>
<keyword evidence="6 7" id="KW-0472">Membrane</keyword>
<feature type="transmembrane region" description="Helical" evidence="7">
    <location>
        <begin position="28"/>
        <end position="46"/>
    </location>
</feature>
<dbReference type="OMA" id="MAMFIRQ"/>
<dbReference type="PANTHER" id="PTHR24186:SF50">
    <property type="entry name" value="ANKYRIN REPEAT-CONTAINING PROTEIN ITN1-LIKE ISOFORM X1"/>
    <property type="match status" value="1"/>
</dbReference>
<comment type="caution">
    <text evidence="9">The sequence shown here is derived from an EMBL/GenBank/DDBJ whole genome shotgun (WGS) entry which is preliminary data.</text>
</comment>
<evidence type="ECO:0000313" key="10">
    <source>
        <dbReference type="Proteomes" id="UP000195402"/>
    </source>
</evidence>
<feature type="transmembrane region" description="Helical" evidence="7">
    <location>
        <begin position="66"/>
        <end position="93"/>
    </location>
</feature>
<dbReference type="STRING" id="56857.A0A200Q4D0"/>
<feature type="transmembrane region" description="Helical" evidence="7">
    <location>
        <begin position="105"/>
        <end position="132"/>
    </location>
</feature>